<keyword evidence="5 6" id="KW-0067">ATP-binding</keyword>
<dbReference type="SUPFAM" id="SSF52540">
    <property type="entry name" value="P-loop containing nucleoside triphosphate hydrolases"/>
    <property type="match status" value="1"/>
</dbReference>
<dbReference type="InterPro" id="IPR012699">
    <property type="entry name" value="PhnN"/>
</dbReference>
<dbReference type="Proteomes" id="UP000664779">
    <property type="component" value="Unassembled WGS sequence"/>
</dbReference>
<dbReference type="GO" id="GO:0006015">
    <property type="term" value="P:5-phosphoribose 1-diphosphate biosynthetic process"/>
    <property type="evidence" value="ECO:0007669"/>
    <property type="project" value="UniProtKB-UniRule"/>
</dbReference>
<comment type="similarity">
    <text evidence="6">Belongs to the ribose 1,5-bisphosphokinase family.</text>
</comment>
<feature type="compositionally biased region" description="Polar residues" evidence="7">
    <location>
        <begin position="1"/>
        <end position="11"/>
    </location>
</feature>
<evidence type="ECO:0000256" key="2">
    <source>
        <dbReference type="ARBA" id="ARBA00005069"/>
    </source>
</evidence>
<proteinExistence type="inferred from homology"/>
<protein>
    <recommendedName>
        <fullName evidence="6">Ribose 1,5-bisphosphate phosphokinase PhnN</fullName>
        <ecNumber evidence="6">2.7.4.23</ecNumber>
    </recommendedName>
    <alternativeName>
        <fullName evidence="6">Ribose 1,5-bisphosphokinase</fullName>
    </alternativeName>
</protein>
<comment type="function">
    <text evidence="6">Catalyzes the phosphorylation of ribose 1,5-bisphosphate to 5-phospho-D-ribosyl alpha-1-diphosphate (PRPP).</text>
</comment>
<dbReference type="Pfam" id="PF13238">
    <property type="entry name" value="AAA_18"/>
    <property type="match status" value="1"/>
</dbReference>
<keyword evidence="9" id="KW-1185">Reference proteome</keyword>
<keyword evidence="3 6" id="KW-0808">Transferase</keyword>
<comment type="caution">
    <text evidence="8">The sequence shown here is derived from an EMBL/GenBank/DDBJ whole genome shotgun (WGS) entry which is preliminary data.</text>
</comment>
<dbReference type="NCBIfam" id="TIGR02322">
    <property type="entry name" value="phosphon_PhnN"/>
    <property type="match status" value="1"/>
</dbReference>
<gene>
    <name evidence="6 8" type="primary">phnN</name>
    <name evidence="8" type="ORF">J0X15_16265</name>
</gene>
<dbReference type="GO" id="GO:0005524">
    <property type="term" value="F:ATP binding"/>
    <property type="evidence" value="ECO:0007669"/>
    <property type="project" value="UniProtKB-KW"/>
</dbReference>
<organism evidence="8 9">
    <name type="scientific">Roseibium limicola</name>
    <dbReference type="NCBI Taxonomy" id="2816037"/>
    <lineage>
        <taxon>Bacteria</taxon>
        <taxon>Pseudomonadati</taxon>
        <taxon>Pseudomonadota</taxon>
        <taxon>Alphaproteobacteria</taxon>
        <taxon>Hyphomicrobiales</taxon>
        <taxon>Stappiaceae</taxon>
        <taxon>Roseibium</taxon>
    </lineage>
</organism>
<evidence type="ECO:0000256" key="1">
    <source>
        <dbReference type="ARBA" id="ARBA00000373"/>
    </source>
</evidence>
<evidence type="ECO:0000313" key="8">
    <source>
        <dbReference type="EMBL" id="MBO0346782.1"/>
    </source>
</evidence>
<name>A0A939EQL4_9HYPH</name>
<evidence type="ECO:0000256" key="6">
    <source>
        <dbReference type="HAMAP-Rule" id="MF_00836"/>
    </source>
</evidence>
<comment type="pathway">
    <text evidence="2 6">Metabolic intermediate biosynthesis; 5-phospho-alpha-D-ribose 1-diphosphate biosynthesis; 5-phospho-alpha-D-ribose 1-diphosphate from D-ribose 5-phosphate (route II): step 3/3.</text>
</comment>
<dbReference type="GO" id="GO:0033863">
    <property type="term" value="F:ribose 1,5-bisphosphate phosphokinase activity"/>
    <property type="evidence" value="ECO:0007669"/>
    <property type="project" value="UniProtKB-UniRule"/>
</dbReference>
<dbReference type="RefSeq" id="WP_206942918.1">
    <property type="nucleotide sequence ID" value="NZ_JAFLNF010000007.1"/>
</dbReference>
<evidence type="ECO:0000256" key="4">
    <source>
        <dbReference type="ARBA" id="ARBA00022741"/>
    </source>
</evidence>
<evidence type="ECO:0000256" key="7">
    <source>
        <dbReference type="SAM" id="MobiDB-lite"/>
    </source>
</evidence>
<keyword evidence="4 6" id="KW-0547">Nucleotide-binding</keyword>
<dbReference type="EC" id="2.7.4.23" evidence="6"/>
<feature type="binding site" evidence="6">
    <location>
        <begin position="33"/>
        <end position="40"/>
    </location>
    <ligand>
        <name>ATP</name>
        <dbReference type="ChEBI" id="CHEBI:30616"/>
    </ligand>
</feature>
<reference evidence="8" key="1">
    <citation type="submission" date="2021-03" db="EMBL/GenBank/DDBJ databases">
        <title>Roseibium sp. CAU 1637 isolated from Incheon.</title>
        <authorList>
            <person name="Kim W."/>
        </authorList>
    </citation>
    <scope>NUCLEOTIDE SEQUENCE</scope>
    <source>
        <strain evidence="8">CAU 1637</strain>
    </source>
</reference>
<dbReference type="AlphaFoldDB" id="A0A939EQL4"/>
<sequence length="203" mass="21787">MSDTLTPTPASDGQPLEVTSEPLGPGRLVLVVGPSGAGKDTLLNGVRAAIGTRDTCVFARRMITRETDGETEDHICLSQEEFSQLKTTGTVGLLWEAHGLGYVIPQAYDDRIRAGHMVIANGSRRALPQALAKYQSVTVLLITAPVDVLATRLAARGRETREEIERRLASADLEVNGIDNVIRIENTGSVEEGVMKVLAALDL</sequence>
<dbReference type="HAMAP" id="MF_00836">
    <property type="entry name" value="PhnN"/>
    <property type="match status" value="1"/>
</dbReference>
<accession>A0A939EQL4</accession>
<evidence type="ECO:0000313" key="9">
    <source>
        <dbReference type="Proteomes" id="UP000664779"/>
    </source>
</evidence>
<evidence type="ECO:0000256" key="5">
    <source>
        <dbReference type="ARBA" id="ARBA00022840"/>
    </source>
</evidence>
<dbReference type="GO" id="GO:0019634">
    <property type="term" value="P:organic phosphonate metabolic process"/>
    <property type="evidence" value="ECO:0007669"/>
    <property type="project" value="UniProtKB-UniRule"/>
</dbReference>
<comment type="catalytic activity">
    <reaction evidence="1 6">
        <text>alpha-D-ribose 1,5-bisphosphate + ATP = 5-phospho-alpha-D-ribose 1-diphosphate + ADP</text>
        <dbReference type="Rhea" id="RHEA:20109"/>
        <dbReference type="ChEBI" id="CHEBI:30616"/>
        <dbReference type="ChEBI" id="CHEBI:58017"/>
        <dbReference type="ChEBI" id="CHEBI:68688"/>
        <dbReference type="ChEBI" id="CHEBI:456216"/>
        <dbReference type="EC" id="2.7.4.23"/>
    </reaction>
</comment>
<evidence type="ECO:0000256" key="3">
    <source>
        <dbReference type="ARBA" id="ARBA00022679"/>
    </source>
</evidence>
<dbReference type="Gene3D" id="3.40.50.300">
    <property type="entry name" value="P-loop containing nucleotide triphosphate hydrolases"/>
    <property type="match status" value="1"/>
</dbReference>
<feature type="region of interest" description="Disordered" evidence="7">
    <location>
        <begin position="1"/>
        <end position="22"/>
    </location>
</feature>
<dbReference type="InterPro" id="IPR027417">
    <property type="entry name" value="P-loop_NTPase"/>
</dbReference>
<dbReference type="EMBL" id="JAFLNF010000007">
    <property type="protein sequence ID" value="MBO0346782.1"/>
    <property type="molecule type" value="Genomic_DNA"/>
</dbReference>